<feature type="transmembrane region" description="Helical" evidence="2">
    <location>
        <begin position="12"/>
        <end position="32"/>
    </location>
</feature>
<accession>A0A812QWW5</accession>
<organism evidence="3 4">
    <name type="scientific">Symbiodinium necroappetens</name>
    <dbReference type="NCBI Taxonomy" id="1628268"/>
    <lineage>
        <taxon>Eukaryota</taxon>
        <taxon>Sar</taxon>
        <taxon>Alveolata</taxon>
        <taxon>Dinophyceae</taxon>
        <taxon>Suessiales</taxon>
        <taxon>Symbiodiniaceae</taxon>
        <taxon>Symbiodinium</taxon>
    </lineage>
</organism>
<keyword evidence="2" id="KW-1133">Transmembrane helix</keyword>
<comment type="caution">
    <text evidence="3">The sequence shown here is derived from an EMBL/GenBank/DDBJ whole genome shotgun (WGS) entry which is preliminary data.</text>
</comment>
<dbReference type="AlphaFoldDB" id="A0A812QWW5"/>
<evidence type="ECO:0000313" key="3">
    <source>
        <dbReference type="EMBL" id="CAE7408630.1"/>
    </source>
</evidence>
<proteinExistence type="predicted"/>
<keyword evidence="4" id="KW-1185">Reference proteome</keyword>
<evidence type="ECO:0000256" key="2">
    <source>
        <dbReference type="SAM" id="Phobius"/>
    </source>
</evidence>
<protein>
    <submittedName>
        <fullName evidence="3">Uncharacterized protein</fullName>
    </submittedName>
</protein>
<sequence length="125" mass="14462">MARQIANFGRLVDSVFFTTVALFISGFGLFLLGELYKNVVQQEAKKLSKVAGVVARLFPFPDKKFEFSLTHVVVFSMLIGLLCMLHHPAQDILQHDAEREQKERKRREEVEKRKRKEEKKAQGDK</sequence>
<keyword evidence="2" id="KW-0472">Membrane</keyword>
<dbReference type="Proteomes" id="UP000601435">
    <property type="component" value="Unassembled WGS sequence"/>
</dbReference>
<evidence type="ECO:0000256" key="1">
    <source>
        <dbReference type="SAM" id="MobiDB-lite"/>
    </source>
</evidence>
<feature type="transmembrane region" description="Helical" evidence="2">
    <location>
        <begin position="67"/>
        <end position="85"/>
    </location>
</feature>
<reference evidence="3" key="1">
    <citation type="submission" date="2021-02" db="EMBL/GenBank/DDBJ databases">
        <authorList>
            <person name="Dougan E. K."/>
            <person name="Rhodes N."/>
            <person name="Thang M."/>
            <person name="Chan C."/>
        </authorList>
    </citation>
    <scope>NUCLEOTIDE SEQUENCE</scope>
</reference>
<name>A0A812QWW5_9DINO</name>
<dbReference type="EMBL" id="CAJNJA010017812">
    <property type="protein sequence ID" value="CAE7408630.1"/>
    <property type="molecule type" value="Genomic_DNA"/>
</dbReference>
<dbReference type="OrthoDB" id="439796at2759"/>
<evidence type="ECO:0000313" key="4">
    <source>
        <dbReference type="Proteomes" id="UP000601435"/>
    </source>
</evidence>
<feature type="region of interest" description="Disordered" evidence="1">
    <location>
        <begin position="95"/>
        <end position="125"/>
    </location>
</feature>
<keyword evidence="2" id="KW-0812">Transmembrane</keyword>
<gene>
    <name evidence="3" type="ORF">SNEC2469_LOCUS11234</name>
</gene>